<dbReference type="GO" id="GO:0008417">
    <property type="term" value="F:fucosyltransferase activity"/>
    <property type="evidence" value="ECO:0007669"/>
    <property type="project" value="InterPro"/>
</dbReference>
<evidence type="ECO:0000256" key="4">
    <source>
        <dbReference type="ARBA" id="ARBA00022676"/>
    </source>
</evidence>
<keyword evidence="7" id="KW-0735">Signal-anchor</keyword>
<evidence type="ECO:0000256" key="12">
    <source>
        <dbReference type="RuleBase" id="RU003832"/>
    </source>
</evidence>
<evidence type="ECO:0000313" key="16">
    <source>
        <dbReference type="Proteomes" id="UP001497623"/>
    </source>
</evidence>
<keyword evidence="5 12" id="KW-0808">Transferase</keyword>
<evidence type="ECO:0000256" key="8">
    <source>
        <dbReference type="ARBA" id="ARBA00022989"/>
    </source>
</evidence>
<dbReference type="EC" id="2.4.1.-" evidence="12"/>
<feature type="non-terminal residue" evidence="15">
    <location>
        <position position="215"/>
    </location>
</feature>
<dbReference type="InterPro" id="IPR031481">
    <property type="entry name" value="Glyco_tran_10_N"/>
</dbReference>
<dbReference type="Pfam" id="PF17039">
    <property type="entry name" value="Glyco_tran_10_N"/>
    <property type="match status" value="1"/>
</dbReference>
<evidence type="ECO:0000313" key="15">
    <source>
        <dbReference type="EMBL" id="CAL4165914.1"/>
    </source>
</evidence>
<dbReference type="FunFam" id="3.40.50.11660:FF:000004">
    <property type="entry name" value="Glycoprotein 3-alpha-L-fucosyltransferase A"/>
    <property type="match status" value="1"/>
</dbReference>
<name>A0AAV2S8Y0_MEGNR</name>
<organism evidence="15 16">
    <name type="scientific">Meganyctiphanes norvegica</name>
    <name type="common">Northern krill</name>
    <name type="synonym">Thysanopoda norvegica</name>
    <dbReference type="NCBI Taxonomy" id="48144"/>
    <lineage>
        <taxon>Eukaryota</taxon>
        <taxon>Metazoa</taxon>
        <taxon>Ecdysozoa</taxon>
        <taxon>Arthropoda</taxon>
        <taxon>Crustacea</taxon>
        <taxon>Multicrustacea</taxon>
        <taxon>Malacostraca</taxon>
        <taxon>Eumalacostraca</taxon>
        <taxon>Eucarida</taxon>
        <taxon>Euphausiacea</taxon>
        <taxon>Euphausiidae</taxon>
        <taxon>Meganyctiphanes</taxon>
    </lineage>
</organism>
<dbReference type="InterPro" id="IPR055270">
    <property type="entry name" value="Glyco_tran_10_C"/>
</dbReference>
<reference evidence="15 16" key="1">
    <citation type="submission" date="2024-05" db="EMBL/GenBank/DDBJ databases">
        <authorList>
            <person name="Wallberg A."/>
        </authorList>
    </citation>
    <scope>NUCLEOTIDE SEQUENCE [LARGE SCALE GENOMIC DNA]</scope>
</reference>
<keyword evidence="16" id="KW-1185">Reference proteome</keyword>
<evidence type="ECO:0000256" key="11">
    <source>
        <dbReference type="ARBA" id="ARBA00023180"/>
    </source>
</evidence>
<dbReference type="InterPro" id="IPR001503">
    <property type="entry name" value="Glyco_trans_10"/>
</dbReference>
<keyword evidence="4 12" id="KW-0328">Glycosyltransferase</keyword>
<feature type="non-terminal residue" evidence="15">
    <location>
        <position position="1"/>
    </location>
</feature>
<evidence type="ECO:0000259" key="13">
    <source>
        <dbReference type="Pfam" id="PF00852"/>
    </source>
</evidence>
<evidence type="ECO:0000256" key="1">
    <source>
        <dbReference type="ARBA" id="ARBA00004447"/>
    </source>
</evidence>
<dbReference type="AlphaFoldDB" id="A0AAV2S8Y0"/>
<dbReference type="Pfam" id="PF00852">
    <property type="entry name" value="Glyco_transf_10"/>
    <property type="match status" value="1"/>
</dbReference>
<dbReference type="SUPFAM" id="SSF53756">
    <property type="entry name" value="UDP-Glycosyltransferase/glycogen phosphorylase"/>
    <property type="match status" value="1"/>
</dbReference>
<comment type="similarity">
    <text evidence="3 12">Belongs to the glycosyltransferase 10 family.</text>
</comment>
<evidence type="ECO:0000256" key="10">
    <source>
        <dbReference type="ARBA" id="ARBA00023136"/>
    </source>
</evidence>
<proteinExistence type="inferred from homology"/>
<dbReference type="GO" id="GO:0032580">
    <property type="term" value="C:Golgi cisterna membrane"/>
    <property type="evidence" value="ECO:0007669"/>
    <property type="project" value="UniProtKB-SubCell"/>
</dbReference>
<evidence type="ECO:0000256" key="5">
    <source>
        <dbReference type="ARBA" id="ARBA00022679"/>
    </source>
</evidence>
<evidence type="ECO:0000256" key="2">
    <source>
        <dbReference type="ARBA" id="ARBA00004922"/>
    </source>
</evidence>
<feature type="domain" description="Fucosyltransferase N-terminal" evidence="14">
    <location>
        <begin position="3"/>
        <end position="51"/>
    </location>
</feature>
<comment type="caution">
    <text evidence="15">The sequence shown here is derived from an EMBL/GenBank/DDBJ whole genome shotgun (WGS) entry which is preliminary data.</text>
</comment>
<comment type="pathway">
    <text evidence="2">Protein modification; protein glycosylation.</text>
</comment>
<evidence type="ECO:0000256" key="7">
    <source>
        <dbReference type="ARBA" id="ARBA00022968"/>
    </source>
</evidence>
<keyword evidence="11" id="KW-0325">Glycoprotein</keyword>
<dbReference type="PANTHER" id="PTHR48438:SF1">
    <property type="entry name" value="ALPHA-(1,3)-FUCOSYLTRANSFERASE C-RELATED"/>
    <property type="match status" value="1"/>
</dbReference>
<comment type="subcellular location">
    <subcellularLocation>
        <location evidence="1 12">Golgi apparatus</location>
        <location evidence="1 12">Golgi stack membrane</location>
        <topology evidence="1 12">Single-pass type II membrane protein</topology>
    </subcellularLocation>
</comment>
<evidence type="ECO:0000256" key="9">
    <source>
        <dbReference type="ARBA" id="ARBA00023034"/>
    </source>
</evidence>
<evidence type="ECO:0000256" key="3">
    <source>
        <dbReference type="ARBA" id="ARBA00008919"/>
    </source>
</evidence>
<sequence length="215" mass="24940">THPVDQLWVVLSFESSYSFTNRKYQAQMLSRLGFNWTMHFRQDSDVSIPYGVISQIEDPIHAMVNSRSDYWSRKDRDKLAAWMVSHCRTDSARESYVKELKKHIRVDIYGGCGNLTCGTAQYQARKDQWKLKECTDVTNEYFFYLAFENSICRDYVTEKFFRSLGQDVVPVVMGGADYALIAPHHSYIDALDFTSPKDLADFLKNVASHPSLYNR</sequence>
<evidence type="ECO:0000256" key="6">
    <source>
        <dbReference type="ARBA" id="ARBA00022692"/>
    </source>
</evidence>
<evidence type="ECO:0000259" key="14">
    <source>
        <dbReference type="Pfam" id="PF17039"/>
    </source>
</evidence>
<accession>A0AAV2S8Y0</accession>
<gene>
    <name evidence="15" type="ORF">MNOR_LOCUS33328</name>
</gene>
<protein>
    <recommendedName>
        <fullName evidence="12">Fucosyltransferase</fullName>
        <ecNumber evidence="12">2.4.1.-</ecNumber>
    </recommendedName>
</protein>
<keyword evidence="9 12" id="KW-0333">Golgi apparatus</keyword>
<keyword evidence="8" id="KW-1133">Transmembrane helix</keyword>
<dbReference type="PANTHER" id="PTHR48438">
    <property type="entry name" value="ALPHA-(1,3)-FUCOSYLTRANSFERASE C-RELATED"/>
    <property type="match status" value="1"/>
</dbReference>
<keyword evidence="6 12" id="KW-0812">Transmembrane</keyword>
<dbReference type="Proteomes" id="UP001497623">
    <property type="component" value="Unassembled WGS sequence"/>
</dbReference>
<feature type="domain" description="Fucosyltransferase C-terminal" evidence="13">
    <location>
        <begin position="75"/>
        <end position="215"/>
    </location>
</feature>
<dbReference type="EMBL" id="CAXKWB010047789">
    <property type="protein sequence ID" value="CAL4165914.1"/>
    <property type="molecule type" value="Genomic_DNA"/>
</dbReference>
<keyword evidence="10" id="KW-0472">Membrane</keyword>
<dbReference type="Gene3D" id="3.40.50.11660">
    <property type="entry name" value="Glycosyl transferase family 10, C-terminal domain"/>
    <property type="match status" value="1"/>
</dbReference>
<dbReference type="InterPro" id="IPR038577">
    <property type="entry name" value="GT10-like_C_sf"/>
</dbReference>